<dbReference type="GO" id="GO:0005737">
    <property type="term" value="C:cytoplasm"/>
    <property type="evidence" value="ECO:0007669"/>
    <property type="project" value="TreeGrafter"/>
</dbReference>
<dbReference type="InterPro" id="IPR015422">
    <property type="entry name" value="PyrdxlP-dep_Trfase_small"/>
</dbReference>
<evidence type="ECO:0000256" key="3">
    <source>
        <dbReference type="ARBA" id="ARBA00022679"/>
    </source>
</evidence>
<dbReference type="GO" id="GO:0071269">
    <property type="term" value="P:L-homocysteine biosynthetic process"/>
    <property type="evidence" value="ECO:0007669"/>
    <property type="project" value="TreeGrafter"/>
</dbReference>
<evidence type="ECO:0000313" key="7">
    <source>
        <dbReference type="Proteomes" id="UP000297713"/>
    </source>
</evidence>
<dbReference type="EMBL" id="LXQC01000092">
    <property type="protein sequence ID" value="TFE71105.1"/>
    <property type="molecule type" value="Genomic_DNA"/>
</dbReference>
<evidence type="ECO:0000313" key="6">
    <source>
        <dbReference type="EMBL" id="TFE71105.1"/>
    </source>
</evidence>
<dbReference type="GO" id="GO:0003961">
    <property type="term" value="F:O-acetylhomoserine aminocarboxypropyltransferase activity"/>
    <property type="evidence" value="ECO:0007669"/>
    <property type="project" value="TreeGrafter"/>
</dbReference>
<dbReference type="GO" id="GO:0030170">
    <property type="term" value="F:pyridoxal phosphate binding"/>
    <property type="evidence" value="ECO:0007669"/>
    <property type="project" value="InterPro"/>
</dbReference>
<dbReference type="SUPFAM" id="SSF53383">
    <property type="entry name" value="PLP-dependent transferases"/>
    <property type="match status" value="1"/>
</dbReference>
<evidence type="ECO:0000256" key="2">
    <source>
        <dbReference type="ARBA" id="ARBA00009077"/>
    </source>
</evidence>
<comment type="cofactor">
    <cofactor evidence="1 5">
        <name>pyridoxal 5'-phosphate</name>
        <dbReference type="ChEBI" id="CHEBI:597326"/>
    </cofactor>
</comment>
<reference evidence="6 7" key="1">
    <citation type="submission" date="2016-05" db="EMBL/GenBank/DDBJ databases">
        <title>Diversity and Homogeneity among Thermoacidophilic Verrucomicrobia Methanotrophs Linked with Geographical Origin.</title>
        <authorList>
            <person name="Erikstad H.-A."/>
            <person name="Smestad N.B."/>
            <person name="Ceballos R.M."/>
            <person name="Birkeland N.-K."/>
        </authorList>
    </citation>
    <scope>NUCLEOTIDE SEQUENCE [LARGE SCALE GENOMIC DNA]</scope>
    <source>
        <strain evidence="6 7">Phi</strain>
    </source>
</reference>
<dbReference type="Proteomes" id="UP000297713">
    <property type="component" value="Unassembled WGS sequence"/>
</dbReference>
<dbReference type="InterPro" id="IPR000277">
    <property type="entry name" value="Cys/Met-Metab_PyrdxlP-dep_enz"/>
</dbReference>
<keyword evidence="7" id="KW-1185">Reference proteome</keyword>
<sequence>MGAKGYGAVVTVELPGGRPQVFSFLSRLRLIGSATTVGDVYTLCLYPRIASHRNQSAEMLRQMGITDGTVRIAVGIEAVDDLVQDILSAVQP</sequence>
<gene>
    <name evidence="6" type="ORF">A7Q10_11020</name>
</gene>
<dbReference type="Gene3D" id="3.90.1150.10">
    <property type="entry name" value="Aspartate Aminotransferase, domain 1"/>
    <property type="match status" value="1"/>
</dbReference>
<dbReference type="GO" id="GO:0004124">
    <property type="term" value="F:cysteine synthase activity"/>
    <property type="evidence" value="ECO:0007669"/>
    <property type="project" value="TreeGrafter"/>
</dbReference>
<evidence type="ECO:0000256" key="4">
    <source>
        <dbReference type="ARBA" id="ARBA00022898"/>
    </source>
</evidence>
<name>A0A4Y8PG24_9BACT</name>
<evidence type="ECO:0008006" key="8">
    <source>
        <dbReference type="Google" id="ProtNLM"/>
    </source>
</evidence>
<evidence type="ECO:0000256" key="5">
    <source>
        <dbReference type="RuleBase" id="RU362118"/>
    </source>
</evidence>
<keyword evidence="4 5" id="KW-0663">Pyridoxal phosphate</keyword>
<dbReference type="PANTHER" id="PTHR43797:SF2">
    <property type="entry name" value="HOMOCYSTEINE_CYSTEINE SYNTHASE"/>
    <property type="match status" value="1"/>
</dbReference>
<dbReference type="InterPro" id="IPR006235">
    <property type="entry name" value="OAc-hSer/O-AcSer_sulfhydrylase"/>
</dbReference>
<dbReference type="InterPro" id="IPR015424">
    <property type="entry name" value="PyrdxlP-dep_Trfase"/>
</dbReference>
<dbReference type="GO" id="GO:0006535">
    <property type="term" value="P:cysteine biosynthetic process from serine"/>
    <property type="evidence" value="ECO:0007669"/>
    <property type="project" value="TreeGrafter"/>
</dbReference>
<comment type="similarity">
    <text evidence="2 5">Belongs to the trans-sulfuration enzymes family.</text>
</comment>
<dbReference type="PANTHER" id="PTHR43797">
    <property type="entry name" value="HOMOCYSTEINE/CYSTEINE SYNTHASE"/>
    <property type="match status" value="1"/>
</dbReference>
<keyword evidence="3" id="KW-0808">Transferase</keyword>
<protein>
    <recommendedName>
        <fullName evidence="8">Cys/Met metabolism PLP-dependent enzyme</fullName>
    </recommendedName>
</protein>
<dbReference type="GO" id="GO:0019346">
    <property type="term" value="P:transsulfuration"/>
    <property type="evidence" value="ECO:0007669"/>
    <property type="project" value="InterPro"/>
</dbReference>
<organism evidence="6 7">
    <name type="scientific">Methylacidiphilum caldifontis</name>
    <dbReference type="NCBI Taxonomy" id="2795386"/>
    <lineage>
        <taxon>Bacteria</taxon>
        <taxon>Pseudomonadati</taxon>
        <taxon>Verrucomicrobiota</taxon>
        <taxon>Methylacidiphilae</taxon>
        <taxon>Methylacidiphilales</taxon>
        <taxon>Methylacidiphilaceae</taxon>
        <taxon>Methylacidiphilum (ex Ratnadevi et al. 2023)</taxon>
    </lineage>
</organism>
<dbReference type="AlphaFoldDB" id="A0A4Y8PG24"/>
<comment type="caution">
    <text evidence="6">The sequence shown here is derived from an EMBL/GenBank/DDBJ whole genome shotgun (WGS) entry which is preliminary data.</text>
</comment>
<evidence type="ECO:0000256" key="1">
    <source>
        <dbReference type="ARBA" id="ARBA00001933"/>
    </source>
</evidence>
<accession>A0A4Y8PG24</accession>
<proteinExistence type="inferred from homology"/>
<dbReference type="Pfam" id="PF01053">
    <property type="entry name" value="Cys_Met_Meta_PP"/>
    <property type="match status" value="1"/>
</dbReference>